<feature type="region of interest" description="Disordered" evidence="1">
    <location>
        <begin position="104"/>
        <end position="148"/>
    </location>
</feature>
<name>A0A8H7CYP8_9AGAR</name>
<evidence type="ECO:0000313" key="3">
    <source>
        <dbReference type="EMBL" id="KAF7355180.1"/>
    </source>
</evidence>
<dbReference type="PROSITE" id="PS50174">
    <property type="entry name" value="G_PATCH"/>
    <property type="match status" value="1"/>
</dbReference>
<protein>
    <submittedName>
        <fullName evidence="3">G-patch domain-containing protein</fullName>
    </submittedName>
</protein>
<comment type="caution">
    <text evidence="3">The sequence shown here is derived from an EMBL/GenBank/DDBJ whole genome shotgun (WGS) entry which is preliminary data.</text>
</comment>
<dbReference type="EMBL" id="JACAZH010000011">
    <property type="protein sequence ID" value="KAF7355180.1"/>
    <property type="molecule type" value="Genomic_DNA"/>
</dbReference>
<dbReference type="OrthoDB" id="786951at2759"/>
<organism evidence="3 4">
    <name type="scientific">Mycena sanguinolenta</name>
    <dbReference type="NCBI Taxonomy" id="230812"/>
    <lineage>
        <taxon>Eukaryota</taxon>
        <taxon>Fungi</taxon>
        <taxon>Dikarya</taxon>
        <taxon>Basidiomycota</taxon>
        <taxon>Agaricomycotina</taxon>
        <taxon>Agaricomycetes</taxon>
        <taxon>Agaricomycetidae</taxon>
        <taxon>Agaricales</taxon>
        <taxon>Marasmiineae</taxon>
        <taxon>Mycenaceae</taxon>
        <taxon>Mycena</taxon>
    </lineage>
</organism>
<accession>A0A8H7CYP8</accession>
<dbReference type="InterPro" id="IPR039249">
    <property type="entry name" value="GPATCH11"/>
</dbReference>
<dbReference type="InterPro" id="IPR000467">
    <property type="entry name" value="G_patch_dom"/>
</dbReference>
<dbReference type="PANTHER" id="PTHR21032:SF0">
    <property type="entry name" value="G PATCH DOMAIN-CONTAINING PROTEIN 11"/>
    <property type="match status" value="1"/>
</dbReference>
<dbReference type="Pfam" id="PF13821">
    <property type="entry name" value="DUF4187"/>
    <property type="match status" value="1"/>
</dbReference>
<dbReference type="AlphaFoldDB" id="A0A8H7CYP8"/>
<dbReference type="PANTHER" id="PTHR21032">
    <property type="entry name" value="G PATCH DOMAIN-CONTAINING PROTEIN 11"/>
    <property type="match status" value="1"/>
</dbReference>
<evidence type="ECO:0000256" key="1">
    <source>
        <dbReference type="SAM" id="MobiDB-lite"/>
    </source>
</evidence>
<dbReference type="InterPro" id="IPR025239">
    <property type="entry name" value="DUF4187"/>
</dbReference>
<feature type="domain" description="G-patch" evidence="2">
    <location>
        <begin position="87"/>
        <end position="118"/>
    </location>
</feature>
<dbReference type="SMART" id="SM01173">
    <property type="entry name" value="DUF4187"/>
    <property type="match status" value="1"/>
</dbReference>
<feature type="compositionally biased region" description="Basic and acidic residues" evidence="1">
    <location>
        <begin position="35"/>
        <end position="79"/>
    </location>
</feature>
<dbReference type="GO" id="GO:0000776">
    <property type="term" value="C:kinetochore"/>
    <property type="evidence" value="ECO:0007669"/>
    <property type="project" value="TreeGrafter"/>
</dbReference>
<reference evidence="3" key="1">
    <citation type="submission" date="2020-05" db="EMBL/GenBank/DDBJ databases">
        <title>Mycena genomes resolve the evolution of fungal bioluminescence.</title>
        <authorList>
            <person name="Tsai I.J."/>
        </authorList>
    </citation>
    <scope>NUCLEOTIDE SEQUENCE</scope>
    <source>
        <strain evidence="3">160909Yilan</strain>
    </source>
</reference>
<sequence>MTVTPEMSDSEDDYLANIDKFLVDSKAPSAPKTYSEIRKEAAKQSKLKSEQNRIKPRRQREIESRTEGLSKSLFERAKEDEDAGLGSGNKALSIMMKMGFKPGQALGKADALNGDTQPEESLPDKEPIAGPSNADSSANPKTVGHKVEPLPINEWAGKRGIGLGVKRPRSPTSAERVAKMAKMADDVSHRNFRDRAKLEYEERRAEGRLAPAQRTCASLDEKAGKTFNVLWLNPNNPDSFPAGLLDALNIRTTLEISPPLAKQRDRDSTVSVEVRLRRQMAADSLQPLGASLDDDNVKTAVLPTSNEFSSEILEEVTQFLRLHAPDRLQLVLSYLRDNYAYCFWCGTQYESAEEMANQCPGEDEDSHD</sequence>
<feature type="region of interest" description="Disordered" evidence="1">
    <location>
        <begin position="27"/>
        <end position="87"/>
    </location>
</feature>
<keyword evidence="4" id="KW-1185">Reference proteome</keyword>
<evidence type="ECO:0000259" key="2">
    <source>
        <dbReference type="PROSITE" id="PS50174"/>
    </source>
</evidence>
<dbReference type="GO" id="GO:0003676">
    <property type="term" value="F:nucleic acid binding"/>
    <property type="evidence" value="ECO:0007669"/>
    <property type="project" value="InterPro"/>
</dbReference>
<gene>
    <name evidence="3" type="ORF">MSAN_01433700</name>
</gene>
<evidence type="ECO:0000313" key="4">
    <source>
        <dbReference type="Proteomes" id="UP000623467"/>
    </source>
</evidence>
<dbReference type="Proteomes" id="UP000623467">
    <property type="component" value="Unassembled WGS sequence"/>
</dbReference>
<proteinExistence type="predicted"/>